<comment type="caution">
    <text evidence="4">The sequence shown here is derived from an EMBL/GenBank/DDBJ whole genome shotgun (WGS) entry which is preliminary data.</text>
</comment>
<dbReference type="Proteomes" id="UP000440004">
    <property type="component" value="Unassembled WGS sequence"/>
</dbReference>
<proteinExistence type="predicted"/>
<reference evidence="4 5" key="1">
    <citation type="submission" date="2019-10" db="EMBL/GenBank/DDBJ databases">
        <title>Alkalibaculum tamaniensis sp.nov., a new alkaliphilic acetogen, isolated on methoxylated aromatics from a mud volcano.</title>
        <authorList>
            <person name="Khomyakova M.A."/>
            <person name="Merkel A.Y."/>
            <person name="Bonch-Osmolovskaya E.A."/>
            <person name="Slobodkin A.I."/>
        </authorList>
    </citation>
    <scope>NUCLEOTIDE SEQUENCE [LARGE SCALE GENOMIC DNA]</scope>
    <source>
        <strain evidence="4 5">M08DMB</strain>
    </source>
</reference>
<dbReference type="CDD" id="cd00093">
    <property type="entry name" value="HTH_XRE"/>
    <property type="match status" value="1"/>
</dbReference>
<dbReference type="Pfam" id="PF01381">
    <property type="entry name" value="HTH_3"/>
    <property type="match status" value="1"/>
</dbReference>
<organism evidence="4 5">
    <name type="scientific">Alkalibaculum sporogenes</name>
    <dbReference type="NCBI Taxonomy" id="2655001"/>
    <lineage>
        <taxon>Bacteria</taxon>
        <taxon>Bacillati</taxon>
        <taxon>Bacillota</taxon>
        <taxon>Clostridia</taxon>
        <taxon>Eubacteriales</taxon>
        <taxon>Eubacteriaceae</taxon>
        <taxon>Alkalibaculum</taxon>
    </lineage>
</organism>
<dbReference type="SUPFAM" id="SSF47413">
    <property type="entry name" value="lambda repressor-like DNA-binding domains"/>
    <property type="match status" value="1"/>
</dbReference>
<dbReference type="InterPro" id="IPR010982">
    <property type="entry name" value="Lambda_DNA-bd_dom_sf"/>
</dbReference>
<keyword evidence="1" id="KW-0238">DNA-binding</keyword>
<keyword evidence="2" id="KW-1133">Transmembrane helix</keyword>
<dbReference type="InterPro" id="IPR001387">
    <property type="entry name" value="Cro/C1-type_HTH"/>
</dbReference>
<keyword evidence="2" id="KW-0812">Transmembrane</keyword>
<accession>A0A6A7KDA2</accession>
<dbReference type="AlphaFoldDB" id="A0A6A7KDA2"/>
<sequence>MQILVCMMVKLSIGGIAVSVNKINIVGENILKKRKIAGLSQESLAEKLNVSCETISSWENGSSEPNIDMIIRLSQTFNISIEDLIHEKCKSTRSSQIPYGKCLIGTYFGFIFIMYLGAWFQFFPFNLIFNGWEGNIVIFGLLIISILIVICTCIIIEEIHDLKKGDKPIR</sequence>
<protein>
    <submittedName>
        <fullName evidence="4">Helix-turn-helix domain-containing protein</fullName>
    </submittedName>
</protein>
<evidence type="ECO:0000256" key="2">
    <source>
        <dbReference type="SAM" id="Phobius"/>
    </source>
</evidence>
<keyword evidence="2" id="KW-0472">Membrane</keyword>
<gene>
    <name evidence="4" type="ORF">GC105_16335</name>
</gene>
<evidence type="ECO:0000313" key="4">
    <source>
        <dbReference type="EMBL" id="MPW27335.1"/>
    </source>
</evidence>
<dbReference type="EMBL" id="WHNX01000062">
    <property type="protein sequence ID" value="MPW27335.1"/>
    <property type="molecule type" value="Genomic_DNA"/>
</dbReference>
<evidence type="ECO:0000259" key="3">
    <source>
        <dbReference type="PROSITE" id="PS50943"/>
    </source>
</evidence>
<dbReference type="Gene3D" id="1.10.260.40">
    <property type="entry name" value="lambda repressor-like DNA-binding domains"/>
    <property type="match status" value="1"/>
</dbReference>
<dbReference type="PANTHER" id="PTHR46558:SF13">
    <property type="entry name" value="HTH-TYPE TRANSCRIPTIONAL REGULATOR IMMR"/>
    <property type="match status" value="1"/>
</dbReference>
<dbReference type="PROSITE" id="PS50943">
    <property type="entry name" value="HTH_CROC1"/>
    <property type="match status" value="1"/>
</dbReference>
<evidence type="ECO:0000313" key="5">
    <source>
        <dbReference type="Proteomes" id="UP000440004"/>
    </source>
</evidence>
<evidence type="ECO:0000256" key="1">
    <source>
        <dbReference type="ARBA" id="ARBA00023125"/>
    </source>
</evidence>
<feature type="transmembrane region" description="Helical" evidence="2">
    <location>
        <begin position="134"/>
        <end position="156"/>
    </location>
</feature>
<feature type="domain" description="HTH cro/C1-type" evidence="3">
    <location>
        <begin position="30"/>
        <end position="84"/>
    </location>
</feature>
<dbReference type="GO" id="GO:0003677">
    <property type="term" value="F:DNA binding"/>
    <property type="evidence" value="ECO:0007669"/>
    <property type="project" value="UniProtKB-KW"/>
</dbReference>
<feature type="transmembrane region" description="Helical" evidence="2">
    <location>
        <begin position="102"/>
        <end position="122"/>
    </location>
</feature>
<name>A0A6A7KDA2_9FIRM</name>
<keyword evidence="5" id="KW-1185">Reference proteome</keyword>
<dbReference type="SMART" id="SM00530">
    <property type="entry name" value="HTH_XRE"/>
    <property type="match status" value="1"/>
</dbReference>
<dbReference type="PANTHER" id="PTHR46558">
    <property type="entry name" value="TRACRIPTIONAL REGULATORY PROTEIN-RELATED-RELATED"/>
    <property type="match status" value="1"/>
</dbReference>